<feature type="region of interest" description="Disordered" evidence="2">
    <location>
        <begin position="1"/>
        <end position="91"/>
    </location>
</feature>
<gene>
    <name evidence="3" type="ORF">PHYBOEH_006138</name>
</gene>
<feature type="region of interest" description="Disordered" evidence="2">
    <location>
        <begin position="277"/>
        <end position="310"/>
    </location>
</feature>
<evidence type="ECO:0000256" key="2">
    <source>
        <dbReference type="SAM" id="MobiDB-lite"/>
    </source>
</evidence>
<accession>A0A8T1WNP3</accession>
<feature type="region of interest" description="Disordered" evidence="2">
    <location>
        <begin position="398"/>
        <end position="434"/>
    </location>
</feature>
<keyword evidence="1" id="KW-0175">Coiled coil</keyword>
<evidence type="ECO:0000313" key="3">
    <source>
        <dbReference type="EMBL" id="KAG7393329.1"/>
    </source>
</evidence>
<dbReference type="Proteomes" id="UP000693981">
    <property type="component" value="Unassembled WGS sequence"/>
</dbReference>
<evidence type="ECO:0000313" key="4">
    <source>
        <dbReference type="Proteomes" id="UP000693981"/>
    </source>
</evidence>
<evidence type="ECO:0000256" key="1">
    <source>
        <dbReference type="SAM" id="Coils"/>
    </source>
</evidence>
<name>A0A8T1WNP3_9STRA</name>
<keyword evidence="4" id="KW-1185">Reference proteome</keyword>
<protein>
    <submittedName>
        <fullName evidence="3">Uncharacterized protein</fullName>
    </submittedName>
</protein>
<feature type="coiled-coil region" evidence="1">
    <location>
        <begin position="326"/>
        <end position="360"/>
    </location>
</feature>
<dbReference type="OrthoDB" id="207120at2759"/>
<sequence length="434" mass="51834">MRHSRRWRHERGQDNDDEDEEDEEDFDTTEQQHGRQLHRMSNQQRIAQAANEVGNEDDEDDVVYPQHDESVLEHDQREVEEDSNDNDNVSKVQNDQVQNDAENAAATVIARGFQHHLVIVHREQERRKKRQRLDFAVSVAIQRWRARRARKLEQQKHETEKNSARLIWQRKNQAARRIQKWIRLRWASFWRRRRQTEREDQATKKLQQEKEQKELEESNRRQAELEEQRRQTELEEEQSRRVQEEEVRQRMLRQIEEEKQRHQLELEKEELKFRLQKPIEHEQVGDEVEGENNLAPSPSPQSQSPGKHHRKVMKKEAVNLIKTLVHQQLDETLRDHDAKMDELQRMVAKLQTVVRKQTAMIKDSTDQLVNFRTAHQEKQPVAPPRNNHVTNDSFLPQIQSSIPRQPVAPSGIRAPRSVMASKLPLLRNSTMKRK</sequence>
<comment type="caution">
    <text evidence="3">The sequence shown here is derived from an EMBL/GenBank/DDBJ whole genome shotgun (WGS) entry which is preliminary data.</text>
</comment>
<proteinExistence type="predicted"/>
<organism evidence="3 4">
    <name type="scientific">Phytophthora boehmeriae</name>
    <dbReference type="NCBI Taxonomy" id="109152"/>
    <lineage>
        <taxon>Eukaryota</taxon>
        <taxon>Sar</taxon>
        <taxon>Stramenopiles</taxon>
        <taxon>Oomycota</taxon>
        <taxon>Peronosporomycetes</taxon>
        <taxon>Peronosporales</taxon>
        <taxon>Peronosporaceae</taxon>
        <taxon>Phytophthora</taxon>
    </lineage>
</organism>
<feature type="compositionally biased region" description="Basic and acidic residues" evidence="2">
    <location>
        <begin position="66"/>
        <end position="77"/>
    </location>
</feature>
<feature type="region of interest" description="Disordered" evidence="2">
    <location>
        <begin position="197"/>
        <end position="246"/>
    </location>
</feature>
<dbReference type="EMBL" id="JAGDFL010000320">
    <property type="protein sequence ID" value="KAG7393329.1"/>
    <property type="molecule type" value="Genomic_DNA"/>
</dbReference>
<dbReference type="AlphaFoldDB" id="A0A8T1WNP3"/>
<feature type="compositionally biased region" description="Acidic residues" evidence="2">
    <location>
        <begin position="15"/>
        <end position="28"/>
    </location>
</feature>
<reference evidence="3" key="1">
    <citation type="submission" date="2021-02" db="EMBL/GenBank/DDBJ databases">
        <authorList>
            <person name="Palmer J.M."/>
        </authorList>
    </citation>
    <scope>NUCLEOTIDE SEQUENCE</scope>
    <source>
        <strain evidence="3">SCRP23</strain>
    </source>
</reference>